<sequence length="278" mass="29170">MSGGEVSGVDLARQALLAAREAARKNGATSKKPKRRTTTVVRRDGREPLGLGSAIGMMMTERGTATPAAGGSVLADFDTILAAVVPELAGRVQAVAFDAETGRLDVAPDIPAAGTQLRWNAPKLVAAANKRVSGANVRALHVLAPAPVKAGPATAAAEQAQQPTAPAAPMHRADPPEGYREAIAAHRATWNTTQQHTNSEIQAAAERQLRERIREPEENFADGRQALDELRAKVAAQQQVCPSDASRARALHRLAAERAGLATIAPAAVAPRRLDRTA</sequence>
<dbReference type="RefSeq" id="WP_205082453.1">
    <property type="nucleotide sequence ID" value="NZ_JAFEUF010000037.1"/>
</dbReference>
<evidence type="ECO:0000313" key="2">
    <source>
        <dbReference type="EMBL" id="MBM7054284.1"/>
    </source>
</evidence>
<organism evidence="2 3">
    <name type="scientific">Streptomyces durocortorensis</name>
    <dbReference type="NCBI Taxonomy" id="2811104"/>
    <lineage>
        <taxon>Bacteria</taxon>
        <taxon>Bacillati</taxon>
        <taxon>Actinomycetota</taxon>
        <taxon>Actinomycetes</taxon>
        <taxon>Kitasatosporales</taxon>
        <taxon>Streptomycetaceae</taxon>
        <taxon>Streptomyces</taxon>
    </lineage>
</organism>
<comment type="caution">
    <text evidence="2">The sequence shown here is derived from an EMBL/GenBank/DDBJ whole genome shotgun (WGS) entry which is preliminary data.</text>
</comment>
<protein>
    <submittedName>
        <fullName evidence="2">DUF721 domain-containing protein</fullName>
    </submittedName>
</protein>
<name>A0ABS2HWP9_9ACTN</name>
<dbReference type="Proteomes" id="UP000712045">
    <property type="component" value="Unassembled WGS sequence"/>
</dbReference>
<gene>
    <name evidence="2" type="ORF">JS521_10510</name>
</gene>
<accession>A0ABS2HWP9</accession>
<feature type="region of interest" description="Disordered" evidence="1">
    <location>
        <begin position="153"/>
        <end position="174"/>
    </location>
</feature>
<dbReference type="EMBL" id="JAFEUF010000037">
    <property type="protein sequence ID" value="MBM7054284.1"/>
    <property type="molecule type" value="Genomic_DNA"/>
</dbReference>
<evidence type="ECO:0000256" key="1">
    <source>
        <dbReference type="SAM" id="MobiDB-lite"/>
    </source>
</evidence>
<proteinExistence type="predicted"/>
<reference evidence="2 3" key="1">
    <citation type="submission" date="2021-02" db="EMBL/GenBank/DDBJ databases">
        <title>Genome Streptomyces sp. RHZ10.</title>
        <authorList>
            <person name="Besaury L."/>
        </authorList>
    </citation>
    <scope>NUCLEOTIDE SEQUENCE [LARGE SCALE GENOMIC DNA]</scope>
    <source>
        <strain evidence="2 3">RHZ10</strain>
    </source>
</reference>
<keyword evidence="3" id="KW-1185">Reference proteome</keyword>
<evidence type="ECO:0000313" key="3">
    <source>
        <dbReference type="Proteomes" id="UP000712045"/>
    </source>
</evidence>
<feature type="compositionally biased region" description="Low complexity" evidence="1">
    <location>
        <begin position="153"/>
        <end position="169"/>
    </location>
</feature>